<keyword evidence="2" id="KW-1185">Reference proteome</keyword>
<sequence length="178" mass="19347">MSQSAIFRVADLDQNTPTAFDLRPDQDVLSPLAAELGVNDLRKVRFAGDIRAAGKRDWVLKATLGATIAQTCVVTLEPMNTRIDAPIERMFVAHLPTPEGSEVEMPEDDTIEQLGTEIDVSELMIEALALMIPEFPRKDGAVLGEAVFAEPGVEPMRDEDTKPFAGLAALKDALNKDS</sequence>
<gene>
    <name evidence="1" type="ORF">GFB49_02800</name>
</gene>
<evidence type="ECO:0000313" key="2">
    <source>
        <dbReference type="Proteomes" id="UP000444174"/>
    </source>
</evidence>
<reference evidence="1 2" key="1">
    <citation type="submission" date="2019-10" db="EMBL/GenBank/DDBJ databases">
        <title>Epibacterium sp. nov., isolated from seawater.</title>
        <authorList>
            <person name="Zhang X."/>
            <person name="Li N."/>
        </authorList>
    </citation>
    <scope>NUCLEOTIDE SEQUENCE [LARGE SCALE GENOMIC DNA]</scope>
    <source>
        <strain evidence="1 2">SM1979</strain>
    </source>
</reference>
<proteinExistence type="predicted"/>
<name>A0A843YD17_9RHOB</name>
<dbReference type="Pfam" id="PF02620">
    <property type="entry name" value="YceD"/>
    <property type="match status" value="1"/>
</dbReference>
<dbReference type="Proteomes" id="UP000444174">
    <property type="component" value="Unassembled WGS sequence"/>
</dbReference>
<comment type="caution">
    <text evidence="1">The sequence shown here is derived from an EMBL/GenBank/DDBJ whole genome shotgun (WGS) entry which is preliminary data.</text>
</comment>
<dbReference type="InterPro" id="IPR003772">
    <property type="entry name" value="YceD"/>
</dbReference>
<organism evidence="1 2">
    <name type="scientific">Tritonibacter litoralis</name>
    <dbReference type="NCBI Taxonomy" id="2662264"/>
    <lineage>
        <taxon>Bacteria</taxon>
        <taxon>Pseudomonadati</taxon>
        <taxon>Pseudomonadota</taxon>
        <taxon>Alphaproteobacteria</taxon>
        <taxon>Rhodobacterales</taxon>
        <taxon>Paracoccaceae</taxon>
        <taxon>Tritonibacter</taxon>
    </lineage>
</organism>
<dbReference type="RefSeq" id="WP_153214265.1">
    <property type="nucleotide sequence ID" value="NZ_WIBF01000001.1"/>
</dbReference>
<dbReference type="EMBL" id="WIBF01000001">
    <property type="protein sequence ID" value="MQQ07374.1"/>
    <property type="molecule type" value="Genomic_DNA"/>
</dbReference>
<protein>
    <submittedName>
        <fullName evidence="1">DUF177 domain-containing protein</fullName>
    </submittedName>
</protein>
<dbReference type="AlphaFoldDB" id="A0A843YD17"/>
<evidence type="ECO:0000313" key="1">
    <source>
        <dbReference type="EMBL" id="MQQ07374.1"/>
    </source>
</evidence>
<accession>A0A843YD17</accession>